<dbReference type="Pfam" id="PF01774">
    <property type="entry name" value="UreD"/>
    <property type="match status" value="1"/>
</dbReference>
<dbReference type="GO" id="GO:0016151">
    <property type="term" value="F:nickel cation binding"/>
    <property type="evidence" value="ECO:0007669"/>
    <property type="project" value="InterPro"/>
</dbReference>
<gene>
    <name evidence="3" type="ORF">M408DRAFT_60481</name>
</gene>
<organism evidence="3 4">
    <name type="scientific">Serendipita vermifera MAFF 305830</name>
    <dbReference type="NCBI Taxonomy" id="933852"/>
    <lineage>
        <taxon>Eukaryota</taxon>
        <taxon>Fungi</taxon>
        <taxon>Dikarya</taxon>
        <taxon>Basidiomycota</taxon>
        <taxon>Agaricomycotina</taxon>
        <taxon>Agaricomycetes</taxon>
        <taxon>Sebacinales</taxon>
        <taxon>Serendipitaceae</taxon>
        <taxon>Serendipita</taxon>
    </lineage>
</organism>
<evidence type="ECO:0000256" key="1">
    <source>
        <dbReference type="ARBA" id="ARBA00007177"/>
    </source>
</evidence>
<keyword evidence="4" id="KW-1185">Reference proteome</keyword>
<dbReference type="EMBL" id="KN824277">
    <property type="protein sequence ID" value="KIM33855.1"/>
    <property type="molecule type" value="Genomic_DNA"/>
</dbReference>
<sequence>MSTLLVIPSRKAIYGKGRAELNVCGDNVHFAELSYTYPLKLLSPRPTTAGENEAAQRVAILYSLTYGGGLIGGDRVELSLDVKAQAKMVLLTQGSTKIFPSRPSQRLSSGTVEGGNLGGVQHTLQRMSARVASSAFLVLLPDPVTPFQGASYSQTQVFRLAAPTDSTAGGSLLLLDWFTSGRIARGEEWQFDRYRSVNEVWIGEKQVACDVLLLDQRDESGTQVQGQAARRHLQVSLAPYHCYATVIMFGEATYGVSETLRARYDSLTQMQRKSPESLIWSFSPLENGQGSIVRVAATETESVRSWLRDALRGLEAQIGVDTYSKAFV</sequence>
<dbReference type="PANTHER" id="PTHR33643">
    <property type="entry name" value="UREASE ACCESSORY PROTEIN D"/>
    <property type="match status" value="1"/>
</dbReference>
<reference evidence="3 4" key="1">
    <citation type="submission" date="2014-04" db="EMBL/GenBank/DDBJ databases">
        <authorList>
            <consortium name="DOE Joint Genome Institute"/>
            <person name="Kuo A."/>
            <person name="Zuccaro A."/>
            <person name="Kohler A."/>
            <person name="Nagy L.G."/>
            <person name="Floudas D."/>
            <person name="Copeland A."/>
            <person name="Barry K.W."/>
            <person name="Cichocki N."/>
            <person name="Veneault-Fourrey C."/>
            <person name="LaButti K."/>
            <person name="Lindquist E.A."/>
            <person name="Lipzen A."/>
            <person name="Lundell T."/>
            <person name="Morin E."/>
            <person name="Murat C."/>
            <person name="Sun H."/>
            <person name="Tunlid A."/>
            <person name="Henrissat B."/>
            <person name="Grigoriev I.V."/>
            <person name="Hibbett D.S."/>
            <person name="Martin F."/>
            <person name="Nordberg H.P."/>
            <person name="Cantor M.N."/>
            <person name="Hua S.X."/>
        </authorList>
    </citation>
    <scope>NUCLEOTIDE SEQUENCE [LARGE SCALE GENOMIC DNA]</scope>
    <source>
        <strain evidence="3 4">MAFF 305830</strain>
    </source>
</reference>
<accession>A0A0C3BAL1</accession>
<keyword evidence="2" id="KW-0143">Chaperone</keyword>
<reference evidence="4" key="2">
    <citation type="submission" date="2015-01" db="EMBL/GenBank/DDBJ databases">
        <title>Evolutionary Origins and Diversification of the Mycorrhizal Mutualists.</title>
        <authorList>
            <consortium name="DOE Joint Genome Institute"/>
            <consortium name="Mycorrhizal Genomics Consortium"/>
            <person name="Kohler A."/>
            <person name="Kuo A."/>
            <person name="Nagy L.G."/>
            <person name="Floudas D."/>
            <person name="Copeland A."/>
            <person name="Barry K.W."/>
            <person name="Cichocki N."/>
            <person name="Veneault-Fourrey C."/>
            <person name="LaButti K."/>
            <person name="Lindquist E.A."/>
            <person name="Lipzen A."/>
            <person name="Lundell T."/>
            <person name="Morin E."/>
            <person name="Murat C."/>
            <person name="Riley R."/>
            <person name="Ohm R."/>
            <person name="Sun H."/>
            <person name="Tunlid A."/>
            <person name="Henrissat B."/>
            <person name="Grigoriev I.V."/>
            <person name="Hibbett D.S."/>
            <person name="Martin F."/>
        </authorList>
    </citation>
    <scope>NUCLEOTIDE SEQUENCE [LARGE SCALE GENOMIC DNA]</scope>
    <source>
        <strain evidence="4">MAFF 305830</strain>
    </source>
</reference>
<comment type="similarity">
    <text evidence="1">Belongs to the UreD family.</text>
</comment>
<name>A0A0C3BAL1_SERVB</name>
<proteinExistence type="inferred from homology"/>
<dbReference type="InterPro" id="IPR002669">
    <property type="entry name" value="UreD"/>
</dbReference>
<evidence type="ECO:0008006" key="5">
    <source>
        <dbReference type="Google" id="ProtNLM"/>
    </source>
</evidence>
<evidence type="ECO:0000313" key="4">
    <source>
        <dbReference type="Proteomes" id="UP000054097"/>
    </source>
</evidence>
<dbReference type="STRING" id="933852.A0A0C3BAL1"/>
<evidence type="ECO:0000313" key="3">
    <source>
        <dbReference type="EMBL" id="KIM33855.1"/>
    </source>
</evidence>
<dbReference type="PANTHER" id="PTHR33643:SF1">
    <property type="entry name" value="UREASE ACCESSORY PROTEIN D"/>
    <property type="match status" value="1"/>
</dbReference>
<protein>
    <recommendedName>
        <fullName evidence="5">Urease accessory protein UreD</fullName>
    </recommendedName>
</protein>
<dbReference type="HOGENOM" id="CLU_021703_1_1_1"/>
<dbReference type="Proteomes" id="UP000054097">
    <property type="component" value="Unassembled WGS sequence"/>
</dbReference>
<dbReference type="AlphaFoldDB" id="A0A0C3BAL1"/>
<evidence type="ECO:0000256" key="2">
    <source>
        <dbReference type="ARBA" id="ARBA00023186"/>
    </source>
</evidence>
<dbReference type="HAMAP" id="MF_01384">
    <property type="entry name" value="UreD"/>
    <property type="match status" value="1"/>
</dbReference>
<dbReference type="OrthoDB" id="5550464at2759"/>